<sequence>MTEPIRVWRKSSYSGADNGCVELLIPPPPHKAPIRDSKHPLGPVIDFSDRSWVPFVQAVLHGEL</sequence>
<proteinExistence type="predicted"/>
<organism evidence="2 3">
    <name type="scientific">Streptomyces camelliae</name>
    <dbReference type="NCBI Taxonomy" id="3004093"/>
    <lineage>
        <taxon>Bacteria</taxon>
        <taxon>Bacillati</taxon>
        <taxon>Actinomycetota</taxon>
        <taxon>Actinomycetes</taxon>
        <taxon>Kitasatosporales</taxon>
        <taxon>Streptomycetaceae</taxon>
        <taxon>Streptomyces</taxon>
    </lineage>
</organism>
<reference evidence="2 3" key="1">
    <citation type="submission" date="2022-12" db="EMBL/GenBank/DDBJ databases">
        <authorList>
            <person name="Mo P."/>
        </authorList>
    </citation>
    <scope>NUCLEOTIDE SEQUENCE [LARGE SCALE GENOMIC DNA]</scope>
    <source>
        <strain evidence="2 3">HUAS 2-6</strain>
    </source>
</reference>
<accession>A0ABY7NWW0</accession>
<dbReference type="InterPro" id="IPR007278">
    <property type="entry name" value="DUF397"/>
</dbReference>
<evidence type="ECO:0000259" key="1">
    <source>
        <dbReference type="Pfam" id="PF04149"/>
    </source>
</evidence>
<dbReference type="Proteomes" id="UP001212326">
    <property type="component" value="Chromosome"/>
</dbReference>
<gene>
    <name evidence="2" type="ORF">O1G22_07650</name>
</gene>
<protein>
    <submittedName>
        <fullName evidence="2">DUF397 domain-containing protein</fullName>
    </submittedName>
</protein>
<name>A0ABY7NWW0_9ACTN</name>
<evidence type="ECO:0000313" key="3">
    <source>
        <dbReference type="Proteomes" id="UP001212326"/>
    </source>
</evidence>
<keyword evidence="3" id="KW-1185">Reference proteome</keyword>
<dbReference type="EMBL" id="CP115300">
    <property type="protein sequence ID" value="WBO62701.1"/>
    <property type="molecule type" value="Genomic_DNA"/>
</dbReference>
<evidence type="ECO:0000313" key="2">
    <source>
        <dbReference type="EMBL" id="WBO62701.1"/>
    </source>
</evidence>
<dbReference type="Pfam" id="PF04149">
    <property type="entry name" value="DUF397"/>
    <property type="match status" value="1"/>
</dbReference>
<dbReference type="RefSeq" id="WP_270080617.1">
    <property type="nucleotide sequence ID" value="NZ_CP115300.1"/>
</dbReference>
<feature type="domain" description="DUF397" evidence="1">
    <location>
        <begin position="7"/>
        <end position="59"/>
    </location>
</feature>